<sequence>MEAHNYSLCCSYAQTSKLPHMLLHQFFHLDCHQHVDQRKLGQNLLSLVFYRFYKWENPRPEPSQEEGQWSHHRRPNPYHRFSQQHCPHYHTHPSLSLLPLPSRHHPHQHQHLTLTLKLALPLRWPSTTSSYYDSVRSAAQQDSLSHQHHHRRPPPSSGYSSGLYLCFRCYSP</sequence>
<organism evidence="1">
    <name type="scientific">Opuntia streptacantha</name>
    <name type="common">Prickly pear cactus</name>
    <name type="synonym">Opuntia cardona</name>
    <dbReference type="NCBI Taxonomy" id="393608"/>
    <lineage>
        <taxon>Eukaryota</taxon>
        <taxon>Viridiplantae</taxon>
        <taxon>Streptophyta</taxon>
        <taxon>Embryophyta</taxon>
        <taxon>Tracheophyta</taxon>
        <taxon>Spermatophyta</taxon>
        <taxon>Magnoliopsida</taxon>
        <taxon>eudicotyledons</taxon>
        <taxon>Gunneridae</taxon>
        <taxon>Pentapetalae</taxon>
        <taxon>Caryophyllales</taxon>
        <taxon>Cactineae</taxon>
        <taxon>Cactaceae</taxon>
        <taxon>Opuntioideae</taxon>
        <taxon>Opuntia</taxon>
    </lineage>
</organism>
<name>A0A7C9AVJ2_OPUST</name>
<accession>A0A7C9AVJ2</accession>
<dbReference type="AlphaFoldDB" id="A0A7C9AVJ2"/>
<reference evidence="1" key="2">
    <citation type="submission" date="2020-07" db="EMBL/GenBank/DDBJ databases">
        <authorList>
            <person name="Vera ALvarez R."/>
            <person name="Arias-Moreno D.M."/>
            <person name="Jimenez-Jacinto V."/>
            <person name="Jimenez-Bremont J.F."/>
            <person name="Swaminathan K."/>
            <person name="Moose S.P."/>
            <person name="Guerrero-Gonzalez M.L."/>
            <person name="Marino-Ramirez L."/>
            <person name="Landsman D."/>
            <person name="Rodriguez-Kessler M."/>
            <person name="Delgado-Sanchez P."/>
        </authorList>
    </citation>
    <scope>NUCLEOTIDE SEQUENCE</scope>
    <source>
        <tissue evidence="1">Cladode</tissue>
    </source>
</reference>
<dbReference type="EMBL" id="GISG01265456">
    <property type="protein sequence ID" value="MBA4674975.1"/>
    <property type="molecule type" value="Transcribed_RNA"/>
</dbReference>
<protein>
    <submittedName>
        <fullName evidence="1">Uncharacterized protein</fullName>
    </submittedName>
</protein>
<proteinExistence type="predicted"/>
<reference evidence="1" key="1">
    <citation type="journal article" date="2013" name="J. Plant Res.">
        <title>Effect of fungi and light on seed germination of three Opuntia species from semiarid lands of central Mexico.</title>
        <authorList>
            <person name="Delgado-Sanchez P."/>
            <person name="Jimenez-Bremont J.F."/>
            <person name="Guerrero-Gonzalez Mde L."/>
            <person name="Flores J."/>
        </authorList>
    </citation>
    <scope>NUCLEOTIDE SEQUENCE</scope>
    <source>
        <tissue evidence="1">Cladode</tissue>
    </source>
</reference>
<evidence type="ECO:0000313" key="1">
    <source>
        <dbReference type="EMBL" id="MBA4674975.1"/>
    </source>
</evidence>